<reference evidence="2" key="1">
    <citation type="submission" date="2016-11" db="UniProtKB">
        <authorList>
            <consortium name="WormBaseParasite"/>
        </authorList>
    </citation>
    <scope>IDENTIFICATION</scope>
</reference>
<organism evidence="1 2">
    <name type="scientific">Heterorhabditis bacteriophora</name>
    <name type="common">Entomopathogenic nematode worm</name>
    <dbReference type="NCBI Taxonomy" id="37862"/>
    <lineage>
        <taxon>Eukaryota</taxon>
        <taxon>Metazoa</taxon>
        <taxon>Ecdysozoa</taxon>
        <taxon>Nematoda</taxon>
        <taxon>Chromadorea</taxon>
        <taxon>Rhabditida</taxon>
        <taxon>Rhabditina</taxon>
        <taxon>Rhabditomorpha</taxon>
        <taxon>Strongyloidea</taxon>
        <taxon>Heterorhabditidae</taxon>
        <taxon>Heterorhabditis</taxon>
    </lineage>
</organism>
<dbReference type="Proteomes" id="UP000095283">
    <property type="component" value="Unplaced"/>
</dbReference>
<name>A0A1I7W9S1_HETBA</name>
<accession>A0A1I7W9S1</accession>
<sequence>MSSGCYLCCDRIHMYSYITTWFLHCCPRGSVFLPLRKTNRFVSLLAVLKTINSKQHIHLVQIHHSIKPSYLQRLNRVRFYFVTYSFKVYCKKGKKHSNLIAEYNLPDLRKVIIHLNFRFFVHPIYSGVPSSTHLIQIVIVDCSFIYNFGRNFANI</sequence>
<protein>
    <submittedName>
        <fullName evidence="2">Ovule protein</fullName>
    </submittedName>
</protein>
<dbReference type="AlphaFoldDB" id="A0A1I7W9S1"/>
<evidence type="ECO:0000313" key="1">
    <source>
        <dbReference type="Proteomes" id="UP000095283"/>
    </source>
</evidence>
<keyword evidence="1" id="KW-1185">Reference proteome</keyword>
<proteinExistence type="predicted"/>
<dbReference type="WBParaSite" id="Hba_01398">
    <property type="protein sequence ID" value="Hba_01398"/>
    <property type="gene ID" value="Hba_01398"/>
</dbReference>
<evidence type="ECO:0000313" key="2">
    <source>
        <dbReference type="WBParaSite" id="Hba_01398"/>
    </source>
</evidence>